<keyword evidence="6" id="KW-1185">Reference proteome</keyword>
<keyword evidence="3" id="KW-1133">Transmembrane helix</keyword>
<comment type="subcellular location">
    <subcellularLocation>
        <location evidence="1">Membrane</location>
    </subcellularLocation>
</comment>
<organism evidence="6 7">
    <name type="scientific">Parascaris univalens</name>
    <name type="common">Nematode worm</name>
    <dbReference type="NCBI Taxonomy" id="6257"/>
    <lineage>
        <taxon>Eukaryota</taxon>
        <taxon>Metazoa</taxon>
        <taxon>Ecdysozoa</taxon>
        <taxon>Nematoda</taxon>
        <taxon>Chromadorea</taxon>
        <taxon>Rhabditida</taxon>
        <taxon>Spirurina</taxon>
        <taxon>Ascaridomorpha</taxon>
        <taxon>Ascaridoidea</taxon>
        <taxon>Ascarididae</taxon>
        <taxon>Parascaris</taxon>
    </lineage>
</organism>
<dbReference type="AlphaFoldDB" id="A0A915A3F5"/>
<keyword evidence="4" id="KW-0472">Membrane</keyword>
<proteinExistence type="predicted"/>
<evidence type="ECO:0000313" key="6">
    <source>
        <dbReference type="Proteomes" id="UP000887569"/>
    </source>
</evidence>
<evidence type="ECO:0000256" key="3">
    <source>
        <dbReference type="ARBA" id="ARBA00022989"/>
    </source>
</evidence>
<evidence type="ECO:0000313" key="7">
    <source>
        <dbReference type="WBParaSite" id="PgE313_g001_t01"/>
    </source>
</evidence>
<name>A0A915A3F5_PARUN</name>
<dbReference type="WBParaSite" id="PgE313_g001_t01">
    <property type="protein sequence ID" value="PgE313_g001_t01"/>
    <property type="gene ID" value="PgE313_g001"/>
</dbReference>
<accession>A0A915A3F5</accession>
<evidence type="ECO:0000256" key="2">
    <source>
        <dbReference type="ARBA" id="ARBA00022692"/>
    </source>
</evidence>
<dbReference type="InterPro" id="IPR051495">
    <property type="entry name" value="Epithelial_Barrier/Signaling"/>
</dbReference>
<keyword evidence="2" id="KW-0812">Transmembrane</keyword>
<dbReference type="Pfam" id="PF24678">
    <property type="entry name" value="DUF7658"/>
    <property type="match status" value="1"/>
</dbReference>
<feature type="domain" description="AMOP" evidence="5">
    <location>
        <begin position="1"/>
        <end position="29"/>
    </location>
</feature>
<dbReference type="PANTHER" id="PTHR13802">
    <property type="entry name" value="MUCIN 4-RELATED"/>
    <property type="match status" value="1"/>
</dbReference>
<sequence length="369" mass="41988">FSAFFHDYMPYYFCCKYAQYRCQLFYWRRPTSGCQQYEPPATGYVQGAGSFTTLDNRKFIFNEPGVFTLLHIPQTLTNPEVRIQIRLERYPNRKVEFGLLGRYLSQADLVQPTNATVVTGIALEATGTDRVVVVVRKDTRRFRYRTSIIVGNIIRYFDNMKLQKFKGVMIYVNNVEHGQAEVYVVLEAAQVGVRLRESYALDISRLSGYQESMGLLDVELALPPRYGVPPNGESSYRSQFASMFNFPLVSGLMRPNLDDISELLNPPFTLNEVNPAALIQQLLNNYLIPGSGLSRTASSTITVPGVSSENMFTTSSDNDKSYEVFPEWAIKSLPIYKTAEKFNRYPYQFVPKDGAMLSQLLQICAIMQN</sequence>
<dbReference type="PROSITE" id="PS50856">
    <property type="entry name" value="AMOP"/>
    <property type="match status" value="1"/>
</dbReference>
<evidence type="ECO:0000256" key="1">
    <source>
        <dbReference type="ARBA" id="ARBA00004370"/>
    </source>
</evidence>
<dbReference type="InterPro" id="IPR056075">
    <property type="entry name" value="DUF7658"/>
</dbReference>
<protein>
    <submittedName>
        <fullName evidence="7">AMOP domain-containing protein</fullName>
    </submittedName>
</protein>
<dbReference type="PANTHER" id="PTHR13802:SF61">
    <property type="entry name" value="PROTEIN CBG04396"/>
    <property type="match status" value="1"/>
</dbReference>
<evidence type="ECO:0000259" key="5">
    <source>
        <dbReference type="PROSITE" id="PS50856"/>
    </source>
</evidence>
<reference evidence="7" key="1">
    <citation type="submission" date="2022-11" db="UniProtKB">
        <authorList>
            <consortium name="WormBaseParasite"/>
        </authorList>
    </citation>
    <scope>IDENTIFICATION</scope>
</reference>
<dbReference type="GO" id="GO:0016020">
    <property type="term" value="C:membrane"/>
    <property type="evidence" value="ECO:0007669"/>
    <property type="project" value="UniProtKB-SubCell"/>
</dbReference>
<dbReference type="Proteomes" id="UP000887569">
    <property type="component" value="Unplaced"/>
</dbReference>
<evidence type="ECO:0000256" key="4">
    <source>
        <dbReference type="ARBA" id="ARBA00023136"/>
    </source>
</evidence>
<dbReference type="InterPro" id="IPR005533">
    <property type="entry name" value="AMOP_dom"/>
</dbReference>